<sequence>MTRQERALRTRRMILEAAAEMFNELGYDATTISGLIDRIQLTRGGLYFHFTSKEELARGVLEEAISLDGFVPQAFKLQEWADLALLLAHRLPREPVLSAGIRLSVDIKAREMFGTRWPDWTEMGNEILTEAKDRGELLPHVDPCETARLFVGAWTGVHLLTEVLPDGDLSKEVSGLLALVLPNVACAGVLAKLDTSPYRAERLLVAAGVPQPS</sequence>
<name>B1W5Q5_STRGG</name>
<dbReference type="GO" id="GO:0003677">
    <property type="term" value="F:DNA binding"/>
    <property type="evidence" value="ECO:0007669"/>
    <property type="project" value="UniProtKB-UniRule"/>
</dbReference>
<keyword evidence="3" id="KW-0804">Transcription</keyword>
<feature type="DNA-binding region" description="H-T-H motif" evidence="4">
    <location>
        <begin position="31"/>
        <end position="50"/>
    </location>
</feature>
<dbReference type="SUPFAM" id="SSF46689">
    <property type="entry name" value="Homeodomain-like"/>
    <property type="match status" value="1"/>
</dbReference>
<evidence type="ECO:0000259" key="5">
    <source>
        <dbReference type="PROSITE" id="PS50977"/>
    </source>
</evidence>
<evidence type="ECO:0000313" key="7">
    <source>
        <dbReference type="Proteomes" id="UP000001685"/>
    </source>
</evidence>
<protein>
    <submittedName>
        <fullName evidence="6">Gamma-butyrolactone-binding protein homologue</fullName>
    </submittedName>
</protein>
<accession>B1W5Q5</accession>
<dbReference type="InterPro" id="IPR047923">
    <property type="entry name" value="ArpA-like"/>
</dbReference>
<dbReference type="Pfam" id="PF00440">
    <property type="entry name" value="TetR_N"/>
    <property type="match status" value="1"/>
</dbReference>
<keyword evidence="2 4" id="KW-0238">DNA-binding</keyword>
<dbReference type="PANTHER" id="PTHR47506:SF6">
    <property type="entry name" value="HTH-TYPE TRANSCRIPTIONAL REPRESSOR NEMR"/>
    <property type="match status" value="1"/>
</dbReference>
<dbReference type="InterPro" id="IPR009057">
    <property type="entry name" value="Homeodomain-like_sf"/>
</dbReference>
<dbReference type="InterPro" id="IPR036271">
    <property type="entry name" value="Tet_transcr_reg_TetR-rel_C_sf"/>
</dbReference>
<dbReference type="PANTHER" id="PTHR47506">
    <property type="entry name" value="TRANSCRIPTIONAL REGULATORY PROTEIN"/>
    <property type="match status" value="1"/>
</dbReference>
<dbReference type="InterPro" id="IPR023772">
    <property type="entry name" value="DNA-bd_HTH_TetR-type_CS"/>
</dbReference>
<dbReference type="Gene3D" id="1.10.357.10">
    <property type="entry name" value="Tetracycline Repressor, domain 2"/>
    <property type="match status" value="1"/>
</dbReference>
<dbReference type="Proteomes" id="UP000001685">
    <property type="component" value="Chromosome"/>
</dbReference>
<organism evidence="6 7">
    <name type="scientific">Streptomyces griseus subsp. griseus (strain JCM 4626 / CBS 651.72 / NBRC 13350 / KCC S-0626 / ISP 5235)</name>
    <dbReference type="NCBI Taxonomy" id="455632"/>
    <lineage>
        <taxon>Bacteria</taxon>
        <taxon>Bacillati</taxon>
        <taxon>Actinomycetota</taxon>
        <taxon>Actinomycetes</taxon>
        <taxon>Kitasatosporales</taxon>
        <taxon>Streptomycetaceae</taxon>
        <taxon>Streptomyces</taxon>
    </lineage>
</organism>
<dbReference type="RefSeq" id="WP_003970700.1">
    <property type="nucleotide sequence ID" value="NC_010572.1"/>
</dbReference>
<feature type="domain" description="HTH tetR-type" evidence="5">
    <location>
        <begin position="8"/>
        <end position="68"/>
    </location>
</feature>
<dbReference type="SUPFAM" id="SSF48498">
    <property type="entry name" value="Tetracyclin repressor-like, C-terminal domain"/>
    <property type="match status" value="1"/>
</dbReference>
<evidence type="ECO:0000256" key="2">
    <source>
        <dbReference type="ARBA" id="ARBA00023125"/>
    </source>
</evidence>
<evidence type="ECO:0000256" key="4">
    <source>
        <dbReference type="PROSITE-ProRule" id="PRU00335"/>
    </source>
</evidence>
<keyword evidence="1" id="KW-0805">Transcription regulation</keyword>
<dbReference type="AlphaFoldDB" id="B1W5Q5"/>
<gene>
    <name evidence="6" type="ordered locus">SGR_6383</name>
</gene>
<evidence type="ECO:0000256" key="1">
    <source>
        <dbReference type="ARBA" id="ARBA00023015"/>
    </source>
</evidence>
<dbReference type="eggNOG" id="COG1309">
    <property type="taxonomic scope" value="Bacteria"/>
</dbReference>
<dbReference type="PRINTS" id="PR00455">
    <property type="entry name" value="HTHTETR"/>
</dbReference>
<dbReference type="EMBL" id="AP009493">
    <property type="protein sequence ID" value="BAG23212.1"/>
    <property type="molecule type" value="Genomic_DNA"/>
</dbReference>
<dbReference type="NCBIfam" id="NF041196">
    <property type="entry name" value="ScbR_bind_reg"/>
    <property type="match status" value="1"/>
</dbReference>
<dbReference type="HOGENOM" id="CLU_069356_8_0_11"/>
<dbReference type="PROSITE" id="PS50977">
    <property type="entry name" value="HTH_TETR_2"/>
    <property type="match status" value="1"/>
</dbReference>
<dbReference type="PATRIC" id="fig|455632.4.peg.6543"/>
<evidence type="ECO:0000256" key="3">
    <source>
        <dbReference type="ARBA" id="ARBA00023163"/>
    </source>
</evidence>
<proteinExistence type="predicted"/>
<dbReference type="InterPro" id="IPR001647">
    <property type="entry name" value="HTH_TetR"/>
</dbReference>
<dbReference type="PROSITE" id="PS01081">
    <property type="entry name" value="HTH_TETR_1"/>
    <property type="match status" value="1"/>
</dbReference>
<reference evidence="7" key="1">
    <citation type="journal article" date="2008" name="J. Bacteriol.">
        <title>Genome sequence of the streptomycin-producing microorganism Streptomyces griseus IFO 13350.</title>
        <authorList>
            <person name="Ohnishi Y."/>
            <person name="Ishikawa J."/>
            <person name="Hara H."/>
            <person name="Suzuki H."/>
            <person name="Ikenoya M."/>
            <person name="Ikeda H."/>
            <person name="Yamashita A."/>
            <person name="Hattori M."/>
            <person name="Horinouchi S."/>
        </authorList>
    </citation>
    <scope>NUCLEOTIDE SEQUENCE [LARGE SCALE GENOMIC DNA]</scope>
    <source>
        <strain evidence="7">JCM 4626 / NBRC 13350</strain>
    </source>
</reference>
<dbReference type="KEGG" id="sgr:SGR_6383"/>
<evidence type="ECO:0000313" key="6">
    <source>
        <dbReference type="EMBL" id="BAG23212.1"/>
    </source>
</evidence>